<sequence length="143" mass="16361">MQRTPRNVALDALARREHSVRELMERLHKAFPEQDADAFLPVIERLQEDGLQSDERFAEAYVRMRVNKGHGSVKIAHELLQRGIDESLAQRSLSGCNWFELGMAALLKKFGHSVPVDIEEKARMARFLQQRGFAYGLVDEILS</sequence>
<evidence type="ECO:0000256" key="5">
    <source>
        <dbReference type="HAMAP-Rule" id="MF_01114"/>
    </source>
</evidence>
<proteinExistence type="inferred from homology"/>
<dbReference type="GO" id="GO:0005737">
    <property type="term" value="C:cytoplasm"/>
    <property type="evidence" value="ECO:0007669"/>
    <property type="project" value="UniProtKB-SubCell"/>
</dbReference>
<comment type="function">
    <text evidence="5">Modulates RecA activity.</text>
</comment>
<dbReference type="PANTHER" id="PTHR33602">
    <property type="entry name" value="REGULATORY PROTEIN RECX FAMILY PROTEIN"/>
    <property type="match status" value="1"/>
</dbReference>
<name>A0AB38YJJ8_9GAMM</name>
<dbReference type="GO" id="GO:0006282">
    <property type="term" value="P:regulation of DNA repair"/>
    <property type="evidence" value="ECO:0007669"/>
    <property type="project" value="UniProtKB-UniRule"/>
</dbReference>
<dbReference type="HAMAP" id="MF_01114">
    <property type="entry name" value="RecX"/>
    <property type="match status" value="1"/>
</dbReference>
<evidence type="ECO:0000259" key="7">
    <source>
        <dbReference type="Pfam" id="PF21981"/>
    </source>
</evidence>
<keyword evidence="4 5" id="KW-0963">Cytoplasm</keyword>
<accession>A0AB38YJJ8</accession>
<reference evidence="8" key="1">
    <citation type="submission" date="2022-07" db="EMBL/GenBank/DDBJ databases">
        <title>Complete genome sequence of Salinispirillum sp. LH10-3-1 capable of multiple carbohydrate inversion isolated from a soda lake.</title>
        <authorList>
            <person name="Liu J."/>
            <person name="Zhai Y."/>
            <person name="Zhang H."/>
            <person name="Yang H."/>
            <person name="Qu J."/>
            <person name="Li J."/>
        </authorList>
    </citation>
    <scope>NUCLEOTIDE SEQUENCE</scope>
    <source>
        <strain evidence="8">LH 10-3-1</strain>
    </source>
</reference>
<feature type="domain" description="RecX third three-helical" evidence="7">
    <location>
        <begin position="101"/>
        <end position="142"/>
    </location>
</feature>
<dbReference type="EMBL" id="CP101717">
    <property type="protein sequence ID" value="WLD59236.1"/>
    <property type="molecule type" value="Genomic_DNA"/>
</dbReference>
<evidence type="ECO:0000256" key="3">
    <source>
        <dbReference type="ARBA" id="ARBA00018111"/>
    </source>
</evidence>
<dbReference type="InterPro" id="IPR053924">
    <property type="entry name" value="RecX_HTH_2nd"/>
</dbReference>
<organism evidence="8">
    <name type="scientific">Salinispirillum sp. LH 10-3-1</name>
    <dbReference type="NCBI Taxonomy" id="2952525"/>
    <lineage>
        <taxon>Bacteria</taxon>
        <taxon>Pseudomonadati</taxon>
        <taxon>Pseudomonadota</taxon>
        <taxon>Gammaproteobacteria</taxon>
        <taxon>Oceanospirillales</taxon>
        <taxon>Saccharospirillaceae</taxon>
        <taxon>Salinispirillum</taxon>
    </lineage>
</organism>
<evidence type="ECO:0000256" key="2">
    <source>
        <dbReference type="ARBA" id="ARBA00009695"/>
    </source>
</evidence>
<dbReference type="InterPro" id="IPR036388">
    <property type="entry name" value="WH-like_DNA-bd_sf"/>
</dbReference>
<evidence type="ECO:0000313" key="8">
    <source>
        <dbReference type="EMBL" id="WLD59236.1"/>
    </source>
</evidence>
<protein>
    <recommendedName>
        <fullName evidence="3 5">Regulatory protein RecX</fullName>
    </recommendedName>
</protein>
<comment type="similarity">
    <text evidence="2 5">Belongs to the RecX family.</text>
</comment>
<dbReference type="PANTHER" id="PTHR33602:SF1">
    <property type="entry name" value="REGULATORY PROTEIN RECX FAMILY PROTEIN"/>
    <property type="match status" value="1"/>
</dbReference>
<dbReference type="Pfam" id="PF02631">
    <property type="entry name" value="RecX_HTH2"/>
    <property type="match status" value="1"/>
</dbReference>
<dbReference type="RefSeq" id="WP_304996527.1">
    <property type="nucleotide sequence ID" value="NZ_CP101717.1"/>
</dbReference>
<dbReference type="Pfam" id="PF21981">
    <property type="entry name" value="RecX_HTH3"/>
    <property type="match status" value="1"/>
</dbReference>
<evidence type="ECO:0000256" key="1">
    <source>
        <dbReference type="ARBA" id="ARBA00004496"/>
    </source>
</evidence>
<dbReference type="InterPro" id="IPR053925">
    <property type="entry name" value="RecX_HTH_3rd"/>
</dbReference>
<dbReference type="InterPro" id="IPR003783">
    <property type="entry name" value="Regulatory_RecX"/>
</dbReference>
<dbReference type="Gene3D" id="1.10.10.10">
    <property type="entry name" value="Winged helix-like DNA-binding domain superfamily/Winged helix DNA-binding domain"/>
    <property type="match status" value="3"/>
</dbReference>
<feature type="domain" description="RecX second three-helical" evidence="6">
    <location>
        <begin position="53"/>
        <end position="92"/>
    </location>
</feature>
<evidence type="ECO:0000256" key="4">
    <source>
        <dbReference type="ARBA" id="ARBA00022490"/>
    </source>
</evidence>
<dbReference type="AlphaFoldDB" id="A0AB38YJJ8"/>
<gene>
    <name evidence="5" type="primary">recX</name>
    <name evidence="8" type="ORF">NFC81_05465</name>
</gene>
<evidence type="ECO:0000259" key="6">
    <source>
        <dbReference type="Pfam" id="PF02631"/>
    </source>
</evidence>
<comment type="subcellular location">
    <subcellularLocation>
        <location evidence="1 5">Cytoplasm</location>
    </subcellularLocation>
</comment>